<feature type="region of interest" description="Disordered" evidence="1">
    <location>
        <begin position="175"/>
        <end position="344"/>
    </location>
</feature>
<accession>A0A074Z2D2</accession>
<dbReference type="Proteomes" id="UP000030641">
    <property type="component" value="Unassembled WGS sequence"/>
</dbReference>
<dbReference type="InterPro" id="IPR012816">
    <property type="entry name" value="NADAR"/>
</dbReference>
<evidence type="ECO:0000256" key="1">
    <source>
        <dbReference type="SAM" id="MobiDB-lite"/>
    </source>
</evidence>
<dbReference type="RefSeq" id="XP_013341791.1">
    <property type="nucleotide sequence ID" value="XM_013486337.1"/>
</dbReference>
<dbReference type="SUPFAM" id="SSF143990">
    <property type="entry name" value="YbiA-like"/>
    <property type="match status" value="1"/>
</dbReference>
<dbReference type="Gene3D" id="1.10.357.40">
    <property type="entry name" value="YbiA-like"/>
    <property type="match status" value="1"/>
</dbReference>
<feature type="domain" description="NADAR" evidence="2">
    <location>
        <begin position="18"/>
        <end position="174"/>
    </location>
</feature>
<dbReference type="OrthoDB" id="206452at2759"/>
<keyword evidence="4" id="KW-1185">Reference proteome</keyword>
<dbReference type="AlphaFoldDB" id="A0A074Z2D2"/>
<dbReference type="Pfam" id="PF08719">
    <property type="entry name" value="NADAR"/>
    <property type="match status" value="1"/>
</dbReference>
<dbReference type="STRING" id="1043005.A0A074Z2D2"/>
<gene>
    <name evidence="3" type="ORF">AUEXF2481DRAFT_41939</name>
</gene>
<evidence type="ECO:0000313" key="4">
    <source>
        <dbReference type="Proteomes" id="UP000030641"/>
    </source>
</evidence>
<dbReference type="InterPro" id="IPR037238">
    <property type="entry name" value="YbiA-like_sf"/>
</dbReference>
<reference evidence="3 4" key="1">
    <citation type="journal article" date="2014" name="BMC Genomics">
        <title>Genome sequencing of four Aureobasidium pullulans varieties: biotechnological potential, stress tolerance, and description of new species.</title>
        <authorList>
            <person name="Gostin Ar C."/>
            <person name="Ohm R.A."/>
            <person name="Kogej T."/>
            <person name="Sonjak S."/>
            <person name="Turk M."/>
            <person name="Zajc J."/>
            <person name="Zalar P."/>
            <person name="Grube M."/>
            <person name="Sun H."/>
            <person name="Han J."/>
            <person name="Sharma A."/>
            <person name="Chiniquy J."/>
            <person name="Ngan C.Y."/>
            <person name="Lipzen A."/>
            <person name="Barry K."/>
            <person name="Grigoriev I.V."/>
            <person name="Gunde-Cimerman N."/>
        </authorList>
    </citation>
    <scope>NUCLEOTIDE SEQUENCE [LARGE SCALE GENOMIC DNA]</scope>
    <source>
        <strain evidence="3 4">EXF-2481</strain>
    </source>
</reference>
<evidence type="ECO:0000313" key="3">
    <source>
        <dbReference type="EMBL" id="KEQ93221.1"/>
    </source>
</evidence>
<sequence>MAPSSKKQKVKVTSDPIYFYGMSEKPYGIFSQFQKGAFTDPNYPSAKFNCAEQYMMYGKAQTFSSPDIAANILATTASKAQKALGRKIKDFTDVVWDKVKCGIVERGNYLKFSQNEKFKKVLLETGDRELVEAASNDNIWGIGFTAAGAKRVSREQWGQNLLGIALMNVRKKIRAEEAGEEDEATESADQTSEDEDDEDDQSDEEVKNVSAATKSSATKKRKHDSITKGAPKLPSSSKVITSKKKSAIETTGVKKGLYQAMVDDAEESDEEQKKHSTVREPIAKLAAREESVASKNKSVKETTCVNEEPNQLLSTKTHSKKHDGDEDGRPLKKKKKTNKQTNDELLEMLTKKAVDDSMVNGLR</sequence>
<feature type="compositionally biased region" description="Basic and acidic residues" evidence="1">
    <location>
        <begin position="271"/>
        <end position="292"/>
    </location>
</feature>
<dbReference type="HOGENOM" id="CLU_762860_0_0_1"/>
<proteinExistence type="predicted"/>
<feature type="compositionally biased region" description="Polar residues" evidence="1">
    <location>
        <begin position="293"/>
        <end position="316"/>
    </location>
</feature>
<name>A0A074Z2D2_AURSE</name>
<protein>
    <recommendedName>
        <fullName evidence="2">NADAR domain-containing protein</fullName>
    </recommendedName>
</protein>
<dbReference type="EMBL" id="KL584766">
    <property type="protein sequence ID" value="KEQ93221.1"/>
    <property type="molecule type" value="Genomic_DNA"/>
</dbReference>
<dbReference type="NCBIfam" id="TIGR02464">
    <property type="entry name" value="ribofla_fusion"/>
    <property type="match status" value="1"/>
</dbReference>
<dbReference type="CDD" id="cd15457">
    <property type="entry name" value="NADAR"/>
    <property type="match status" value="1"/>
</dbReference>
<dbReference type="GeneID" id="25367009"/>
<organism evidence="3 4">
    <name type="scientific">Aureobasidium subglaciale (strain EXF-2481)</name>
    <name type="common">Aureobasidium pullulans var. subglaciale</name>
    <dbReference type="NCBI Taxonomy" id="1043005"/>
    <lineage>
        <taxon>Eukaryota</taxon>
        <taxon>Fungi</taxon>
        <taxon>Dikarya</taxon>
        <taxon>Ascomycota</taxon>
        <taxon>Pezizomycotina</taxon>
        <taxon>Dothideomycetes</taxon>
        <taxon>Dothideomycetidae</taxon>
        <taxon>Dothideales</taxon>
        <taxon>Saccotheciaceae</taxon>
        <taxon>Aureobasidium</taxon>
    </lineage>
</organism>
<evidence type="ECO:0000259" key="2">
    <source>
        <dbReference type="Pfam" id="PF08719"/>
    </source>
</evidence>
<dbReference type="InParanoid" id="A0A074Z2D2"/>
<feature type="compositionally biased region" description="Acidic residues" evidence="1">
    <location>
        <begin position="178"/>
        <end position="203"/>
    </location>
</feature>